<reference evidence="3 4" key="1">
    <citation type="submission" date="2019-06" db="EMBL/GenBank/DDBJ databases">
        <title>Sequencing the genomes of 1000 actinobacteria strains.</title>
        <authorList>
            <person name="Klenk H.-P."/>
        </authorList>
    </citation>
    <scope>NUCLEOTIDE SEQUENCE [LARGE SCALE GENOMIC DNA]</scope>
    <source>
        <strain evidence="3 4">DSM 45456</strain>
    </source>
</reference>
<name>A0A543JRH8_9PSEU</name>
<evidence type="ECO:0000313" key="3">
    <source>
        <dbReference type="EMBL" id="TQM85453.1"/>
    </source>
</evidence>
<keyword evidence="1" id="KW-0479">Metal-binding</keyword>
<dbReference type="PROSITE" id="PS51819">
    <property type="entry name" value="VOC"/>
    <property type="match status" value="1"/>
</dbReference>
<dbReference type="GO" id="GO:0046872">
    <property type="term" value="F:metal ion binding"/>
    <property type="evidence" value="ECO:0007669"/>
    <property type="project" value="UniProtKB-KW"/>
</dbReference>
<dbReference type="GO" id="GO:0046491">
    <property type="term" value="P:L-methylmalonyl-CoA metabolic process"/>
    <property type="evidence" value="ECO:0007669"/>
    <property type="project" value="TreeGrafter"/>
</dbReference>
<keyword evidence="4" id="KW-1185">Reference proteome</keyword>
<dbReference type="GO" id="GO:0004493">
    <property type="term" value="F:methylmalonyl-CoA epimerase activity"/>
    <property type="evidence" value="ECO:0007669"/>
    <property type="project" value="TreeGrafter"/>
</dbReference>
<dbReference type="RefSeq" id="WP_141983490.1">
    <property type="nucleotide sequence ID" value="NZ_VFPP01000001.1"/>
</dbReference>
<gene>
    <name evidence="3" type="ORF">FHX81_7934</name>
</gene>
<dbReference type="AlphaFoldDB" id="A0A543JRH8"/>
<accession>A0A543JRH8</accession>
<proteinExistence type="predicted"/>
<dbReference type="Pfam" id="PF13669">
    <property type="entry name" value="Glyoxalase_4"/>
    <property type="match status" value="1"/>
</dbReference>
<dbReference type="Gene3D" id="3.10.180.10">
    <property type="entry name" value="2,3-Dihydroxybiphenyl 1,2-Dioxygenase, domain 1"/>
    <property type="match status" value="1"/>
</dbReference>
<dbReference type="Proteomes" id="UP000316628">
    <property type="component" value="Unassembled WGS sequence"/>
</dbReference>
<protein>
    <submittedName>
        <fullName evidence="3">Methylmalonyl-CoA epimerase</fullName>
    </submittedName>
</protein>
<sequence>MILGIDHVGLLTADPEGVGALLAVLGLSKVEGGVAGDYGVSCDFWQVGTDLAAPAVEVVAPVREDSAVAGRLARGPGLYHIAFEVDDLAAEAARLRASGFAPVDAEPCRGARAGMAVQYLYAPKPAGVLVELVRYDTARRAPMDAIRNSDEYAGETRLGNIASRPPAGNNYRTE</sequence>
<dbReference type="PANTHER" id="PTHR43048">
    <property type="entry name" value="METHYLMALONYL-COA EPIMERASE"/>
    <property type="match status" value="1"/>
</dbReference>
<dbReference type="InterPro" id="IPR037523">
    <property type="entry name" value="VOC_core"/>
</dbReference>
<evidence type="ECO:0000313" key="4">
    <source>
        <dbReference type="Proteomes" id="UP000316628"/>
    </source>
</evidence>
<dbReference type="OrthoDB" id="9788468at2"/>
<organism evidence="3 4">
    <name type="scientific">Saccharothrix saharensis</name>
    <dbReference type="NCBI Taxonomy" id="571190"/>
    <lineage>
        <taxon>Bacteria</taxon>
        <taxon>Bacillati</taxon>
        <taxon>Actinomycetota</taxon>
        <taxon>Actinomycetes</taxon>
        <taxon>Pseudonocardiales</taxon>
        <taxon>Pseudonocardiaceae</taxon>
        <taxon>Saccharothrix</taxon>
    </lineage>
</organism>
<evidence type="ECO:0000256" key="1">
    <source>
        <dbReference type="ARBA" id="ARBA00022723"/>
    </source>
</evidence>
<evidence type="ECO:0000259" key="2">
    <source>
        <dbReference type="PROSITE" id="PS51819"/>
    </source>
</evidence>
<feature type="domain" description="VOC" evidence="2">
    <location>
        <begin position="4"/>
        <end position="135"/>
    </location>
</feature>
<comment type="caution">
    <text evidence="3">The sequence shown here is derived from an EMBL/GenBank/DDBJ whole genome shotgun (WGS) entry which is preliminary data.</text>
</comment>
<dbReference type="InterPro" id="IPR051785">
    <property type="entry name" value="MMCE/EMCE_epimerase"/>
</dbReference>
<dbReference type="InterPro" id="IPR029068">
    <property type="entry name" value="Glyas_Bleomycin-R_OHBP_Dase"/>
</dbReference>
<dbReference type="SUPFAM" id="SSF54593">
    <property type="entry name" value="Glyoxalase/Bleomycin resistance protein/Dihydroxybiphenyl dioxygenase"/>
    <property type="match status" value="1"/>
</dbReference>
<dbReference type="PANTHER" id="PTHR43048:SF3">
    <property type="entry name" value="METHYLMALONYL-COA EPIMERASE, MITOCHONDRIAL"/>
    <property type="match status" value="1"/>
</dbReference>
<dbReference type="EMBL" id="VFPP01000001">
    <property type="protein sequence ID" value="TQM85453.1"/>
    <property type="molecule type" value="Genomic_DNA"/>
</dbReference>